<organism evidence="1 2">
    <name type="scientific">Bauhinia variegata</name>
    <name type="common">Purple orchid tree</name>
    <name type="synonym">Phanera variegata</name>
    <dbReference type="NCBI Taxonomy" id="167791"/>
    <lineage>
        <taxon>Eukaryota</taxon>
        <taxon>Viridiplantae</taxon>
        <taxon>Streptophyta</taxon>
        <taxon>Embryophyta</taxon>
        <taxon>Tracheophyta</taxon>
        <taxon>Spermatophyta</taxon>
        <taxon>Magnoliopsida</taxon>
        <taxon>eudicotyledons</taxon>
        <taxon>Gunneridae</taxon>
        <taxon>Pentapetalae</taxon>
        <taxon>rosids</taxon>
        <taxon>fabids</taxon>
        <taxon>Fabales</taxon>
        <taxon>Fabaceae</taxon>
        <taxon>Cercidoideae</taxon>
        <taxon>Cercideae</taxon>
        <taxon>Bauhiniinae</taxon>
        <taxon>Bauhinia</taxon>
    </lineage>
</organism>
<keyword evidence="2" id="KW-1185">Reference proteome</keyword>
<sequence>MWEAPNLFCCISPAYFLFHSLKIFLRNKLVFSSIFAFATLPLSTLVFSLSLSTHTLRSHVYHLEAVALLAPTRVEARHLWQESREDAISLLRIKALFAIPSYILSLIAAIAIVHSTVLAYNGKTPTSQSALTAFKHNWKRPFVTTIFIYIILLTFALPPRILAALTSSHEFRFLVIAIGSGIEIYLVAVLSLALVVSIAEDRLGWDAIKVASGLMEGNRFCGWLLSGLFVMVSGVIGRNLEVLMDIDNFPSDLLSSATAPASTVTEFMIGIQDKMGVICLYGLAVLFSYVITAVFYCDCRRRRVISEVIEDNRDEGSSV</sequence>
<proteinExistence type="predicted"/>
<evidence type="ECO:0000313" key="1">
    <source>
        <dbReference type="EMBL" id="KAI4344363.1"/>
    </source>
</evidence>
<name>A0ACB9P6R7_BAUVA</name>
<reference evidence="1 2" key="1">
    <citation type="journal article" date="2022" name="DNA Res.">
        <title>Chromosomal-level genome assembly of the orchid tree Bauhinia variegata (Leguminosae; Cercidoideae) supports the allotetraploid origin hypothesis of Bauhinia.</title>
        <authorList>
            <person name="Zhong Y."/>
            <person name="Chen Y."/>
            <person name="Zheng D."/>
            <person name="Pang J."/>
            <person name="Liu Y."/>
            <person name="Luo S."/>
            <person name="Meng S."/>
            <person name="Qian L."/>
            <person name="Wei D."/>
            <person name="Dai S."/>
            <person name="Zhou R."/>
        </authorList>
    </citation>
    <scope>NUCLEOTIDE SEQUENCE [LARGE SCALE GENOMIC DNA]</scope>
    <source>
        <strain evidence="1">BV-YZ2020</strain>
    </source>
</reference>
<evidence type="ECO:0000313" key="2">
    <source>
        <dbReference type="Proteomes" id="UP000828941"/>
    </source>
</evidence>
<protein>
    <submittedName>
        <fullName evidence="1">Uncharacterized protein</fullName>
    </submittedName>
</protein>
<dbReference type="Proteomes" id="UP000828941">
    <property type="component" value="Chromosome 5"/>
</dbReference>
<accession>A0ACB9P6R7</accession>
<comment type="caution">
    <text evidence="1">The sequence shown here is derived from an EMBL/GenBank/DDBJ whole genome shotgun (WGS) entry which is preliminary data.</text>
</comment>
<dbReference type="EMBL" id="CM039430">
    <property type="protein sequence ID" value="KAI4344363.1"/>
    <property type="molecule type" value="Genomic_DNA"/>
</dbReference>
<gene>
    <name evidence="1" type="ORF">L6164_011597</name>
</gene>